<keyword evidence="2" id="KW-0472">Membrane</keyword>
<keyword evidence="2" id="KW-0812">Transmembrane</keyword>
<evidence type="ECO:0000313" key="3">
    <source>
        <dbReference type="EMBL" id="MEE3852675.1"/>
    </source>
</evidence>
<dbReference type="RefSeq" id="WP_330435099.1">
    <property type="nucleotide sequence ID" value="NZ_JAZDUF010000007.1"/>
</dbReference>
<evidence type="ECO:0000313" key="4">
    <source>
        <dbReference type="Proteomes" id="UP001347146"/>
    </source>
</evidence>
<dbReference type="InterPro" id="IPR042100">
    <property type="entry name" value="Bug_dom1"/>
</dbReference>
<feature type="transmembrane region" description="Helical" evidence="2">
    <location>
        <begin position="12"/>
        <end position="30"/>
    </location>
</feature>
<sequence length="338" mass="35070">MASGSTATRQRALQAVGVVIVVIVATLAVIEARGASSEGGARSKLTLIAPAAVGGGWDLVARESQQALRSDGIVNTVNVVNIPGAGGTIGLSQLVGLEGDGQTLMVTGTVMLGGIAQAGSSTTLDDTTAITRLAEDFEVIAVPESSPYETLDDFIEAWRRDPAAIPIGGGSAGGIDHLVAAQLAQAVGLAPTDLVYTPHSGGGELTLSLTSTAAGTVNVGISGYNDFRDLIDGGRLRALAVVAPEPLPGVDVPTMIDLGYPQVDLVNWRGFVAPPGISNSERSELIAIVEEMIKTESWQEAIEINRWVESFAQGEVFAEFIDVEQQRITDLTKELGLV</sequence>
<dbReference type="CDD" id="cd07012">
    <property type="entry name" value="PBP2_Bug_TTT"/>
    <property type="match status" value="1"/>
</dbReference>
<dbReference type="InterPro" id="IPR005064">
    <property type="entry name" value="BUG"/>
</dbReference>
<dbReference type="EMBL" id="JAZDUF010000007">
    <property type="protein sequence ID" value="MEE3852675.1"/>
    <property type="molecule type" value="Genomic_DNA"/>
</dbReference>
<accession>A0ABU7MHS9</accession>
<comment type="similarity">
    <text evidence="1">Belongs to the UPF0065 (bug) family.</text>
</comment>
<dbReference type="PANTHER" id="PTHR42928">
    <property type="entry name" value="TRICARBOXYLATE-BINDING PROTEIN"/>
    <property type="match status" value="1"/>
</dbReference>
<dbReference type="PANTHER" id="PTHR42928:SF3">
    <property type="entry name" value="UPF0065 PROTEIN YFLP"/>
    <property type="match status" value="1"/>
</dbReference>
<dbReference type="Gene3D" id="3.40.190.150">
    <property type="entry name" value="Bordetella uptake gene, domain 1"/>
    <property type="match status" value="1"/>
</dbReference>
<keyword evidence="4" id="KW-1185">Reference proteome</keyword>
<dbReference type="PIRSF" id="PIRSF017082">
    <property type="entry name" value="YflP"/>
    <property type="match status" value="1"/>
</dbReference>
<evidence type="ECO:0000256" key="2">
    <source>
        <dbReference type="SAM" id="Phobius"/>
    </source>
</evidence>
<dbReference type="Proteomes" id="UP001347146">
    <property type="component" value="Unassembled WGS sequence"/>
</dbReference>
<proteinExistence type="inferred from homology"/>
<protein>
    <submittedName>
        <fullName evidence="3">Tripartite tricarboxylate transporter substrate binding protein</fullName>
    </submittedName>
</protein>
<keyword evidence="2" id="KW-1133">Transmembrane helix</keyword>
<organism evidence="3 4">
    <name type="scientific">Gordonia sesuvii</name>
    <dbReference type="NCBI Taxonomy" id="3116777"/>
    <lineage>
        <taxon>Bacteria</taxon>
        <taxon>Bacillati</taxon>
        <taxon>Actinomycetota</taxon>
        <taxon>Actinomycetes</taxon>
        <taxon>Mycobacteriales</taxon>
        <taxon>Gordoniaceae</taxon>
        <taxon>Gordonia</taxon>
    </lineage>
</organism>
<gene>
    <name evidence="3" type="ORF">VZC37_20215</name>
</gene>
<reference evidence="3 4" key="1">
    <citation type="submission" date="2024-01" db="EMBL/GenBank/DDBJ databases">
        <title>Draft genome sequence of Gordonia sp. LSe1-13.</title>
        <authorList>
            <person name="Suphannarot A."/>
            <person name="Mingma R."/>
        </authorList>
    </citation>
    <scope>NUCLEOTIDE SEQUENCE [LARGE SCALE GENOMIC DNA]</scope>
    <source>
        <strain evidence="3 4">LSe1-13</strain>
    </source>
</reference>
<dbReference type="Gene3D" id="3.40.190.10">
    <property type="entry name" value="Periplasmic binding protein-like II"/>
    <property type="match status" value="1"/>
</dbReference>
<comment type="caution">
    <text evidence="3">The sequence shown here is derived from an EMBL/GenBank/DDBJ whole genome shotgun (WGS) entry which is preliminary data.</text>
</comment>
<name>A0ABU7MHS9_9ACTN</name>
<evidence type="ECO:0000256" key="1">
    <source>
        <dbReference type="ARBA" id="ARBA00006987"/>
    </source>
</evidence>
<dbReference type="Pfam" id="PF03401">
    <property type="entry name" value="TctC"/>
    <property type="match status" value="1"/>
</dbReference>